<dbReference type="EMBL" id="JACSQL010000001">
    <property type="protein sequence ID" value="MBD7966712.1"/>
    <property type="molecule type" value="Genomic_DNA"/>
</dbReference>
<dbReference type="Gene3D" id="3.10.310.10">
    <property type="entry name" value="Diaminopimelate Epimerase, Chain A, domain 1"/>
    <property type="match status" value="2"/>
</dbReference>
<protein>
    <submittedName>
        <fullName evidence="3">PhzF family phenazine biosynthesis isomerase</fullName>
    </submittedName>
</protein>
<keyword evidence="2 3" id="KW-0413">Isomerase</keyword>
<dbReference type="NCBIfam" id="TIGR00654">
    <property type="entry name" value="PhzF_family"/>
    <property type="match status" value="1"/>
</dbReference>
<evidence type="ECO:0000256" key="2">
    <source>
        <dbReference type="ARBA" id="ARBA00023235"/>
    </source>
</evidence>
<dbReference type="Pfam" id="PF02567">
    <property type="entry name" value="PhzC-PhzF"/>
    <property type="match status" value="1"/>
</dbReference>
<reference evidence="3 4" key="1">
    <citation type="submission" date="2020-08" db="EMBL/GenBank/DDBJ databases">
        <title>A Genomic Blueprint of the Chicken Gut Microbiome.</title>
        <authorList>
            <person name="Gilroy R."/>
            <person name="Ravi A."/>
            <person name="Getino M."/>
            <person name="Pursley I."/>
            <person name="Horton D.L."/>
            <person name="Alikhan N.-F."/>
            <person name="Baker D."/>
            <person name="Gharbi K."/>
            <person name="Hall N."/>
            <person name="Watson M."/>
            <person name="Adriaenssens E.M."/>
            <person name="Foster-Nyarko E."/>
            <person name="Jarju S."/>
            <person name="Secka A."/>
            <person name="Antonio M."/>
            <person name="Oren A."/>
            <person name="Chaudhuri R."/>
            <person name="La Ragione R.M."/>
            <person name="Hildebrand F."/>
            <person name="Pallen M.J."/>
        </authorList>
    </citation>
    <scope>NUCLEOTIDE SEQUENCE [LARGE SCALE GENOMIC DNA]</scope>
    <source>
        <strain evidence="3 4">Sa2BVA9</strain>
    </source>
</reference>
<evidence type="ECO:0000256" key="1">
    <source>
        <dbReference type="ARBA" id="ARBA00008270"/>
    </source>
</evidence>
<dbReference type="RefSeq" id="WP_191797498.1">
    <property type="nucleotide sequence ID" value="NZ_JACSQL010000001.1"/>
</dbReference>
<dbReference type="PANTHER" id="PTHR13774">
    <property type="entry name" value="PHENAZINE BIOSYNTHESIS PROTEIN"/>
    <property type="match status" value="1"/>
</dbReference>
<accession>A0ABR8ST95</accession>
<evidence type="ECO:0000313" key="4">
    <source>
        <dbReference type="Proteomes" id="UP000608071"/>
    </source>
</evidence>
<sequence>MRYRKVLHYDAFSSKPNKGNPAGVVLNADDLDEESMQSIARSVGFNETVFVLRSEKADVRLRYFTPGHEINLCGHATIAAMYCLKTLGILDVDQNEIGVETNVGVLPIFFETRDGEHFITMKQDKPRFTPFQGSISKLAESIGITEEEIDATMPIVFGSTGTWTLLLPIKNVHSFSKMKPTNSMFPEILTQNSKASIHPFSLETVDENAFMHARHFSSPYSGTIEDAITGTASGVMGAYYLTYLNQNVSEVNFLVEQGQEVGREGSVWVTVNRGEQNMDVYVSGTGVYVREFEVSYALAEERV</sequence>
<evidence type="ECO:0000313" key="3">
    <source>
        <dbReference type="EMBL" id="MBD7966712.1"/>
    </source>
</evidence>
<gene>
    <name evidence="3" type="ORF">H9647_01410</name>
</gene>
<comment type="similarity">
    <text evidence="1">Belongs to the PhzF family.</text>
</comment>
<dbReference type="PANTHER" id="PTHR13774:SF17">
    <property type="entry name" value="PHENAZINE BIOSYNTHESIS-LIKE DOMAIN-CONTAINING PROTEIN"/>
    <property type="match status" value="1"/>
</dbReference>
<dbReference type="PIRSF" id="PIRSF016184">
    <property type="entry name" value="PhzC_PhzF"/>
    <property type="match status" value="1"/>
</dbReference>
<keyword evidence="4" id="KW-1185">Reference proteome</keyword>
<dbReference type="GO" id="GO:0016853">
    <property type="term" value="F:isomerase activity"/>
    <property type="evidence" value="ECO:0007669"/>
    <property type="project" value="UniProtKB-KW"/>
</dbReference>
<organism evidence="3 4">
    <name type="scientific">Paenibacillus gallinarum</name>
    <dbReference type="NCBI Taxonomy" id="2762232"/>
    <lineage>
        <taxon>Bacteria</taxon>
        <taxon>Bacillati</taxon>
        <taxon>Bacillota</taxon>
        <taxon>Bacilli</taxon>
        <taxon>Bacillales</taxon>
        <taxon>Paenibacillaceae</taxon>
        <taxon>Paenibacillus</taxon>
    </lineage>
</organism>
<comment type="caution">
    <text evidence="3">The sequence shown here is derived from an EMBL/GenBank/DDBJ whole genome shotgun (WGS) entry which is preliminary data.</text>
</comment>
<dbReference type="SUPFAM" id="SSF54506">
    <property type="entry name" value="Diaminopimelate epimerase-like"/>
    <property type="match status" value="1"/>
</dbReference>
<proteinExistence type="inferred from homology"/>
<dbReference type="InterPro" id="IPR003719">
    <property type="entry name" value="Phenazine_PhzF-like"/>
</dbReference>
<name>A0ABR8ST95_9BACL</name>
<dbReference type="Proteomes" id="UP000608071">
    <property type="component" value="Unassembled WGS sequence"/>
</dbReference>